<dbReference type="Ensembl" id="ENSHHUT00000048367.1">
    <property type="protein sequence ID" value="ENSHHUP00000046654.1"/>
    <property type="gene ID" value="ENSHHUG00000028386.1"/>
</dbReference>
<feature type="domain" description="C-type lectin" evidence="1">
    <location>
        <begin position="95"/>
        <end position="202"/>
    </location>
</feature>
<dbReference type="Proteomes" id="UP000314982">
    <property type="component" value="Unassembled WGS sequence"/>
</dbReference>
<dbReference type="InterPro" id="IPR001304">
    <property type="entry name" value="C-type_lectin-like"/>
</dbReference>
<evidence type="ECO:0000313" key="2">
    <source>
        <dbReference type="Ensembl" id="ENSHHUP00000046654.1"/>
    </source>
</evidence>
<dbReference type="AlphaFoldDB" id="A0A4W5NAV9"/>
<evidence type="ECO:0000259" key="1">
    <source>
        <dbReference type="PROSITE" id="PS50041"/>
    </source>
</evidence>
<dbReference type="SMART" id="SM00034">
    <property type="entry name" value="CLECT"/>
    <property type="match status" value="1"/>
</dbReference>
<name>A0A4W5NAV9_9TELE</name>
<feature type="domain" description="C-type lectin" evidence="1">
    <location>
        <begin position="13"/>
        <end position="80"/>
    </location>
</feature>
<organism evidence="2 3">
    <name type="scientific">Hucho hucho</name>
    <name type="common">huchen</name>
    <dbReference type="NCBI Taxonomy" id="62062"/>
    <lineage>
        <taxon>Eukaryota</taxon>
        <taxon>Metazoa</taxon>
        <taxon>Chordata</taxon>
        <taxon>Craniata</taxon>
        <taxon>Vertebrata</taxon>
        <taxon>Euteleostomi</taxon>
        <taxon>Actinopterygii</taxon>
        <taxon>Neopterygii</taxon>
        <taxon>Teleostei</taxon>
        <taxon>Protacanthopterygii</taxon>
        <taxon>Salmoniformes</taxon>
        <taxon>Salmonidae</taxon>
        <taxon>Salmoninae</taxon>
        <taxon>Hucho</taxon>
    </lineage>
</organism>
<protein>
    <recommendedName>
        <fullName evidence="1">C-type lectin domain-containing protein</fullName>
    </recommendedName>
</protein>
<dbReference type="CDD" id="cd00037">
    <property type="entry name" value="CLECT"/>
    <property type="match status" value="1"/>
</dbReference>
<dbReference type="Pfam" id="PF00059">
    <property type="entry name" value="Lectin_C"/>
    <property type="match status" value="2"/>
</dbReference>
<reference evidence="3" key="1">
    <citation type="submission" date="2018-06" db="EMBL/GenBank/DDBJ databases">
        <title>Genome assembly of Danube salmon.</title>
        <authorList>
            <person name="Macqueen D.J."/>
            <person name="Gundappa M.K."/>
        </authorList>
    </citation>
    <scope>NUCLEOTIDE SEQUENCE [LARGE SCALE GENOMIC DNA]</scope>
</reference>
<dbReference type="PANTHER" id="PTHR45784">
    <property type="entry name" value="C-TYPE LECTIN DOMAIN FAMILY 20 MEMBER A-RELATED"/>
    <property type="match status" value="1"/>
</dbReference>
<proteinExistence type="predicted"/>
<accession>A0A4W5NAV9</accession>
<dbReference type="PROSITE" id="PS50041">
    <property type="entry name" value="C_TYPE_LECTIN_2"/>
    <property type="match status" value="2"/>
</dbReference>
<evidence type="ECO:0000313" key="3">
    <source>
        <dbReference type="Proteomes" id="UP000314982"/>
    </source>
</evidence>
<dbReference type="STRING" id="62062.ENSHHUP00000046654"/>
<reference evidence="2" key="3">
    <citation type="submission" date="2025-09" db="UniProtKB">
        <authorList>
            <consortium name="Ensembl"/>
        </authorList>
    </citation>
    <scope>IDENTIFICATION</scope>
</reference>
<dbReference type="GeneTree" id="ENSGT01100000263473"/>
<sequence>MERFNVNYWIGTVWIGLYDDIINSWKWSLEDSDYYSKGKAEFRHWQEGEPDNIAQPHCVVIENGMWKNRDCTLENSFICCTGEKFVFSLLYFSKNNNQRFILVNETKKSWGEAQNYCRNHYRDLASVRDQAENQEIETLVGDSAVWIGLFSDSWKWSDGRNSSFRYWKFGEPNNKDTKPRCGAAVFKEGNTLTDKWTVWPCDDTWQPFVCYSSELMY</sequence>
<dbReference type="InterPro" id="IPR016187">
    <property type="entry name" value="CTDL_fold"/>
</dbReference>
<dbReference type="Gene3D" id="3.10.100.10">
    <property type="entry name" value="Mannose-Binding Protein A, subunit A"/>
    <property type="match status" value="2"/>
</dbReference>
<dbReference type="SUPFAM" id="SSF56436">
    <property type="entry name" value="C-type lectin-like"/>
    <property type="match status" value="2"/>
</dbReference>
<keyword evidence="3" id="KW-1185">Reference proteome</keyword>
<dbReference type="PANTHER" id="PTHR45784:SF3">
    <property type="entry name" value="C-TYPE LECTIN DOMAIN FAMILY 4 MEMBER K-LIKE-RELATED"/>
    <property type="match status" value="1"/>
</dbReference>
<reference evidence="2" key="2">
    <citation type="submission" date="2025-08" db="UniProtKB">
        <authorList>
            <consortium name="Ensembl"/>
        </authorList>
    </citation>
    <scope>IDENTIFICATION</scope>
</reference>
<dbReference type="InterPro" id="IPR016186">
    <property type="entry name" value="C-type_lectin-like/link_sf"/>
</dbReference>